<reference evidence="1 2" key="1">
    <citation type="journal article" date="2022" name="Genome Biol. Evol.">
        <title>The Spruce Budworm Genome: Reconstructing the Evolutionary History of Antifreeze Proteins.</title>
        <authorList>
            <person name="Beliveau C."/>
            <person name="Gagne P."/>
            <person name="Picq S."/>
            <person name="Vernygora O."/>
            <person name="Keeling C.I."/>
            <person name="Pinkney K."/>
            <person name="Doucet D."/>
            <person name="Wen F."/>
            <person name="Johnston J.S."/>
            <person name="Maaroufi H."/>
            <person name="Boyle B."/>
            <person name="Laroche J."/>
            <person name="Dewar K."/>
            <person name="Juretic N."/>
            <person name="Blackburn G."/>
            <person name="Nisole A."/>
            <person name="Brunet B."/>
            <person name="Brandao M."/>
            <person name="Lumley L."/>
            <person name="Duan J."/>
            <person name="Quan G."/>
            <person name="Lucarotti C.J."/>
            <person name="Roe A.D."/>
            <person name="Sperling F.A.H."/>
            <person name="Levesque R.C."/>
            <person name="Cusson M."/>
        </authorList>
    </citation>
    <scope>NUCLEOTIDE SEQUENCE [LARGE SCALE GENOMIC DNA]</scope>
    <source>
        <strain evidence="1">Glfc:IPQL:Cfum</strain>
    </source>
</reference>
<name>A0ACC0KEZ7_CHOFU</name>
<proteinExistence type="predicted"/>
<evidence type="ECO:0000313" key="1">
    <source>
        <dbReference type="EMBL" id="KAI8434795.1"/>
    </source>
</evidence>
<comment type="caution">
    <text evidence="1">The sequence shown here is derived from an EMBL/GenBank/DDBJ whole genome shotgun (WGS) entry which is preliminary data.</text>
</comment>
<protein>
    <submittedName>
        <fullName evidence="1">Uncharacterized protein</fullName>
    </submittedName>
</protein>
<accession>A0ACC0KEZ7</accession>
<keyword evidence="2" id="KW-1185">Reference proteome</keyword>
<dbReference type="EMBL" id="CM046105">
    <property type="protein sequence ID" value="KAI8434795.1"/>
    <property type="molecule type" value="Genomic_DNA"/>
</dbReference>
<gene>
    <name evidence="1" type="ORF">MSG28_003307</name>
</gene>
<evidence type="ECO:0000313" key="2">
    <source>
        <dbReference type="Proteomes" id="UP001064048"/>
    </source>
</evidence>
<organism evidence="1 2">
    <name type="scientific">Choristoneura fumiferana</name>
    <name type="common">Spruce budworm moth</name>
    <name type="synonym">Archips fumiferana</name>
    <dbReference type="NCBI Taxonomy" id="7141"/>
    <lineage>
        <taxon>Eukaryota</taxon>
        <taxon>Metazoa</taxon>
        <taxon>Ecdysozoa</taxon>
        <taxon>Arthropoda</taxon>
        <taxon>Hexapoda</taxon>
        <taxon>Insecta</taxon>
        <taxon>Pterygota</taxon>
        <taxon>Neoptera</taxon>
        <taxon>Endopterygota</taxon>
        <taxon>Lepidoptera</taxon>
        <taxon>Glossata</taxon>
        <taxon>Ditrysia</taxon>
        <taxon>Tortricoidea</taxon>
        <taxon>Tortricidae</taxon>
        <taxon>Tortricinae</taxon>
        <taxon>Choristoneura</taxon>
    </lineage>
</organism>
<dbReference type="Proteomes" id="UP001064048">
    <property type="component" value="Chromosome 5"/>
</dbReference>
<sequence>MAYQDAHGSRLAPRAQPPRPLSPTRPADAMELDDVPRHRPLAFDKIVSSSSPRSYNQCSIVLMNVAKYWESGFKIKEHMYSDCWSDGAPGPDRGM</sequence>